<reference evidence="2" key="2">
    <citation type="submission" date="2023-05" db="EMBL/GenBank/DDBJ databases">
        <authorList>
            <person name="Schelkunov M.I."/>
        </authorList>
    </citation>
    <scope>NUCLEOTIDE SEQUENCE</scope>
    <source>
        <strain evidence="2">Hsosn_3</strain>
        <tissue evidence="2">Leaf</tissue>
    </source>
</reference>
<dbReference type="EMBL" id="JAUIZM010000003">
    <property type="protein sequence ID" value="KAK1393685.1"/>
    <property type="molecule type" value="Genomic_DNA"/>
</dbReference>
<accession>A0AAD8J0W3</accession>
<protein>
    <submittedName>
        <fullName evidence="2">WRKY transcription factor protein 1</fullName>
    </submittedName>
</protein>
<keyword evidence="3" id="KW-1185">Reference proteome</keyword>
<gene>
    <name evidence="2" type="ORF">POM88_012741</name>
</gene>
<name>A0AAD8J0W3_9APIA</name>
<feature type="compositionally biased region" description="Polar residues" evidence="1">
    <location>
        <begin position="131"/>
        <end position="151"/>
    </location>
</feature>
<dbReference type="AlphaFoldDB" id="A0AAD8J0W3"/>
<dbReference type="PANTHER" id="PTHR37256">
    <property type="entry name" value="E1A-BINDING PROTEIN P400-LIKE"/>
    <property type="match status" value="1"/>
</dbReference>
<feature type="compositionally biased region" description="Polar residues" evidence="1">
    <location>
        <begin position="72"/>
        <end position="83"/>
    </location>
</feature>
<feature type="compositionally biased region" description="Basic and acidic residues" evidence="1">
    <location>
        <begin position="47"/>
        <end position="58"/>
    </location>
</feature>
<feature type="compositionally biased region" description="Basic and acidic residues" evidence="1">
    <location>
        <begin position="12"/>
        <end position="22"/>
    </location>
</feature>
<feature type="region of interest" description="Disordered" evidence="1">
    <location>
        <begin position="1"/>
        <end position="109"/>
    </location>
</feature>
<dbReference type="PANTHER" id="PTHR37256:SF1">
    <property type="entry name" value="MYB-LIKE PROTEIN A"/>
    <property type="match status" value="1"/>
</dbReference>
<evidence type="ECO:0000313" key="3">
    <source>
        <dbReference type="Proteomes" id="UP001237642"/>
    </source>
</evidence>
<feature type="compositionally biased region" description="Polar residues" evidence="1">
    <location>
        <begin position="1"/>
        <end position="11"/>
    </location>
</feature>
<comment type="caution">
    <text evidence="2">The sequence shown here is derived from an EMBL/GenBank/DDBJ whole genome shotgun (WGS) entry which is preliminary data.</text>
</comment>
<evidence type="ECO:0000256" key="1">
    <source>
        <dbReference type="SAM" id="MobiDB-lite"/>
    </source>
</evidence>
<feature type="compositionally biased region" description="Polar residues" evidence="1">
    <location>
        <begin position="167"/>
        <end position="179"/>
    </location>
</feature>
<dbReference type="Proteomes" id="UP001237642">
    <property type="component" value="Unassembled WGS sequence"/>
</dbReference>
<feature type="region of interest" description="Disordered" evidence="1">
    <location>
        <begin position="128"/>
        <end position="179"/>
    </location>
</feature>
<proteinExistence type="predicted"/>
<sequence length="399" mass="45324">MRGRSSKQGNSKSERVITDKNLPKTTQEPHLSGAYIRNLVKQLTSSRGKDTMNQKEHLGSSLAPDGHDGFTSHHQNLVESQETQPPQPPQHKKQVRRRLHTTRPYQEKFLNMAEARREIVTALKLHRASMKQANENHSQPTYQNQSESLQTSPPPQLKSKSRKNSRIYASSSTSNFSNNLGSLPSQSFPYQPAQSSYSWPICSSAPPPIPENFNLLLPNQPLGLNLNLQDFNNIDTTIFQNNYIPLSYYSPSSPSTSSSPPFLVTKEETPETPDVGLLQDLSVVDPSINYEGDLGLHHVVDDEEMAEIRSVGEQHQIEWDDTMDLVTSAWWYKFFKNMEIEPNGFHPFDEGVEFPSWLNANNNCFEQLDEHHSGHYFQDPMLPQMDIGEIEGMDGEWFS</sequence>
<evidence type="ECO:0000313" key="2">
    <source>
        <dbReference type="EMBL" id="KAK1393685.1"/>
    </source>
</evidence>
<organism evidence="2 3">
    <name type="scientific">Heracleum sosnowskyi</name>
    <dbReference type="NCBI Taxonomy" id="360622"/>
    <lineage>
        <taxon>Eukaryota</taxon>
        <taxon>Viridiplantae</taxon>
        <taxon>Streptophyta</taxon>
        <taxon>Embryophyta</taxon>
        <taxon>Tracheophyta</taxon>
        <taxon>Spermatophyta</taxon>
        <taxon>Magnoliopsida</taxon>
        <taxon>eudicotyledons</taxon>
        <taxon>Gunneridae</taxon>
        <taxon>Pentapetalae</taxon>
        <taxon>asterids</taxon>
        <taxon>campanulids</taxon>
        <taxon>Apiales</taxon>
        <taxon>Apiaceae</taxon>
        <taxon>Apioideae</taxon>
        <taxon>apioid superclade</taxon>
        <taxon>Tordylieae</taxon>
        <taxon>Tordyliinae</taxon>
        <taxon>Heracleum</taxon>
    </lineage>
</organism>
<reference evidence="2" key="1">
    <citation type="submission" date="2023-02" db="EMBL/GenBank/DDBJ databases">
        <title>Genome of toxic invasive species Heracleum sosnowskyi carries increased number of genes despite the absence of recent whole-genome duplications.</title>
        <authorList>
            <person name="Schelkunov M."/>
            <person name="Shtratnikova V."/>
            <person name="Makarenko M."/>
            <person name="Klepikova A."/>
            <person name="Omelchenko D."/>
            <person name="Novikova G."/>
            <person name="Obukhova E."/>
            <person name="Bogdanov V."/>
            <person name="Penin A."/>
            <person name="Logacheva M."/>
        </authorList>
    </citation>
    <scope>NUCLEOTIDE SEQUENCE</scope>
    <source>
        <strain evidence="2">Hsosn_3</strain>
        <tissue evidence="2">Leaf</tissue>
    </source>
</reference>
<feature type="compositionally biased region" description="Basic residues" evidence="1">
    <location>
        <begin position="90"/>
        <end position="101"/>
    </location>
</feature>